<accession>A0A1U7J7C6</accession>
<organism evidence="2 3">
    <name type="scientific">Phormidium tenue NIES-30</name>
    <dbReference type="NCBI Taxonomy" id="549789"/>
    <lineage>
        <taxon>Bacteria</taxon>
        <taxon>Bacillati</taxon>
        <taxon>Cyanobacteriota</taxon>
        <taxon>Cyanophyceae</taxon>
        <taxon>Oscillatoriophycideae</taxon>
        <taxon>Oscillatoriales</taxon>
        <taxon>Oscillatoriaceae</taxon>
        <taxon>Phormidium</taxon>
    </lineage>
</organism>
<dbReference type="EMBL" id="MRCG01000004">
    <property type="protein sequence ID" value="OKH49038.1"/>
    <property type="molecule type" value="Genomic_DNA"/>
</dbReference>
<protein>
    <submittedName>
        <fullName evidence="2">Uncharacterized protein</fullName>
    </submittedName>
</protein>
<dbReference type="STRING" id="549789.NIES30_07640"/>
<evidence type="ECO:0000313" key="3">
    <source>
        <dbReference type="Proteomes" id="UP000185557"/>
    </source>
</evidence>
<evidence type="ECO:0000256" key="1">
    <source>
        <dbReference type="SAM" id="SignalP"/>
    </source>
</evidence>
<dbReference type="AlphaFoldDB" id="A0A1U7J7C6"/>
<name>A0A1U7J7C6_9CYAN</name>
<proteinExistence type="predicted"/>
<reference evidence="2 3" key="1">
    <citation type="submission" date="2016-11" db="EMBL/GenBank/DDBJ databases">
        <title>Draft Genome Sequences of Nine Cyanobacterial Strains from Diverse Habitats.</title>
        <authorList>
            <person name="Zhu T."/>
            <person name="Hou S."/>
            <person name="Lu X."/>
            <person name="Hess W.R."/>
        </authorList>
    </citation>
    <scope>NUCLEOTIDE SEQUENCE [LARGE SCALE GENOMIC DNA]</scope>
    <source>
        <strain evidence="2 3">NIES-30</strain>
    </source>
</reference>
<comment type="caution">
    <text evidence="2">The sequence shown here is derived from an EMBL/GenBank/DDBJ whole genome shotgun (WGS) entry which is preliminary data.</text>
</comment>
<sequence>MLLTTYITVQLLPYGALAAVSPWATRQTPAAALTSDHLDRLAQLEPLPGGSVALPNFDPAVNGFQFSNQELTQAIDTTRNPQAWEEVLTEQLQQLFGTQVCIGGESATCVLTAAAQSWLQTQLGRMNQGLSEGMAAAVLDLWQPSQPRLPWWQRLVNALLGRTVFGLVRTLFDLQTFIANLFLMQGVTEVAQQTQAVRDTFTPTQILRSLLGVFLSGSLDPFTMGIYRRLEGALTEGHSLTPYRVEDRGSGKYWVYVYDSNYPAGRPSSPADLHVEFDTQADTWTYQPIASGQVFQGDGQSKTLDLTQRSWRQPPADQPLAATGPFTCPFCAPGAETEAEAETKATATVDITLIGEGVLTVTPYEETADADLTLLSVGNQDAVELVPFKGGLNRGVPASYRLPADQLGQPLQVTLTGMATAPTQTATLQLTGPGYTANVEELRLDPSQTLTLFLVANATGPEITLVANRATDLPHLSISLTDDTSAYQFNSSTPETGFSITDRQVSKSSGFDLSGLKLPAGQRVALAAKTDLKRLYFADDTLAPSQYTLTVKNRIVIKDRIQLGERQPDFVNYTLAYDENMRASGVQIDRQRQAFFDYDPAFIDPAELPRQTLLEAFDQRDFPIAIAYEPLMASANGQSPLRLVPSGGEPVGRRVFQGALQKGGEKA</sequence>
<keyword evidence="3" id="KW-1185">Reference proteome</keyword>
<dbReference type="Proteomes" id="UP000185557">
    <property type="component" value="Unassembled WGS sequence"/>
</dbReference>
<feature type="chain" id="PRO_5012798371" evidence="1">
    <location>
        <begin position="19"/>
        <end position="667"/>
    </location>
</feature>
<evidence type="ECO:0000313" key="2">
    <source>
        <dbReference type="EMBL" id="OKH49038.1"/>
    </source>
</evidence>
<keyword evidence="1" id="KW-0732">Signal</keyword>
<feature type="signal peptide" evidence="1">
    <location>
        <begin position="1"/>
        <end position="18"/>
    </location>
</feature>
<gene>
    <name evidence="2" type="ORF">NIES30_07640</name>
</gene>